<keyword evidence="4" id="KW-1185">Reference proteome</keyword>
<evidence type="ECO:0000256" key="1">
    <source>
        <dbReference type="ARBA" id="ARBA00006484"/>
    </source>
</evidence>
<dbReference type="PRINTS" id="PR00081">
    <property type="entry name" value="GDHRDH"/>
</dbReference>
<organism evidence="3 4">
    <name type="scientific">Jatropha curcas</name>
    <name type="common">Barbados nut</name>
    <dbReference type="NCBI Taxonomy" id="180498"/>
    <lineage>
        <taxon>Eukaryota</taxon>
        <taxon>Viridiplantae</taxon>
        <taxon>Streptophyta</taxon>
        <taxon>Embryophyta</taxon>
        <taxon>Tracheophyta</taxon>
        <taxon>Spermatophyta</taxon>
        <taxon>Magnoliopsida</taxon>
        <taxon>eudicotyledons</taxon>
        <taxon>Gunneridae</taxon>
        <taxon>Pentapetalae</taxon>
        <taxon>rosids</taxon>
        <taxon>fabids</taxon>
        <taxon>Malpighiales</taxon>
        <taxon>Euphorbiaceae</taxon>
        <taxon>Crotonoideae</taxon>
        <taxon>Jatropheae</taxon>
        <taxon>Jatropha</taxon>
    </lineage>
</organism>
<evidence type="ECO:0000256" key="2">
    <source>
        <dbReference type="ARBA" id="ARBA00023002"/>
    </source>
</evidence>
<protein>
    <submittedName>
        <fullName evidence="3">Uncharacterized protein</fullName>
    </submittedName>
</protein>
<dbReference type="Pfam" id="PF13561">
    <property type="entry name" value="adh_short_C2"/>
    <property type="match status" value="1"/>
</dbReference>
<keyword evidence="2" id="KW-0560">Oxidoreductase</keyword>
<dbReference type="FunFam" id="3.40.50.720:FF:000084">
    <property type="entry name" value="Short-chain dehydrogenase reductase"/>
    <property type="match status" value="1"/>
</dbReference>
<evidence type="ECO:0000313" key="4">
    <source>
        <dbReference type="Proteomes" id="UP000027138"/>
    </source>
</evidence>
<dbReference type="Gene3D" id="3.40.50.720">
    <property type="entry name" value="NAD(P)-binding Rossmann-like Domain"/>
    <property type="match status" value="1"/>
</dbReference>
<name>A0A067KUZ3_JATCU</name>
<dbReference type="STRING" id="180498.A0A067KUZ3"/>
<comment type="similarity">
    <text evidence="1">Belongs to the short-chain dehydrogenases/reductases (SDR) family.</text>
</comment>
<dbReference type="AlphaFoldDB" id="A0A067KUZ3"/>
<dbReference type="KEGG" id="jcu:105635796"/>
<dbReference type="NCBIfam" id="NF005559">
    <property type="entry name" value="PRK07231.1"/>
    <property type="match status" value="1"/>
</dbReference>
<dbReference type="Proteomes" id="UP000027138">
    <property type="component" value="Unassembled WGS sequence"/>
</dbReference>
<proteinExistence type="inferred from homology"/>
<reference evidence="3 4" key="1">
    <citation type="journal article" date="2014" name="PLoS ONE">
        <title>Global Analysis of Gene Expression Profiles in Physic Nut (Jatropha curcas L.) Seedlings Exposed to Salt Stress.</title>
        <authorList>
            <person name="Zhang L."/>
            <person name="Zhang C."/>
            <person name="Wu P."/>
            <person name="Chen Y."/>
            <person name="Li M."/>
            <person name="Jiang H."/>
            <person name="Wu G."/>
        </authorList>
    </citation>
    <scope>NUCLEOTIDE SEQUENCE [LARGE SCALE GENOMIC DNA]</scope>
    <source>
        <strain evidence="4">cv. GZQX0401</strain>
        <tissue evidence="3">Young leaves</tissue>
    </source>
</reference>
<dbReference type="InterPro" id="IPR036291">
    <property type="entry name" value="NAD(P)-bd_dom_sf"/>
</dbReference>
<dbReference type="EMBL" id="KK914453">
    <property type="protein sequence ID" value="KDP36095.1"/>
    <property type="molecule type" value="Genomic_DNA"/>
</dbReference>
<dbReference type="InterPro" id="IPR002347">
    <property type="entry name" value="SDR_fam"/>
</dbReference>
<sequence length="275" mass="28882">MAASSAFAAVAKRLQGKVALITGGASGIGEATARLFARHGAKVLIADVQNKLGQSLSEEIRSETGQPVSYIQCDVTQETDVENAVNTAVSMHGKLDIMYNNAGIIGKFDPNILSLEREDFKSVMDINLYGAFLGAKHAARVMVPEKKGNILFTASVAAVTYGGTPLPYAASKHAVVGLTKNLAVELGKYGIRVNCISPAGIPTPMAAKIMGADIKTVQEVSMAVANLKGVKIEADDVAEAALYLGSEESKFVSGLNLVVDGGHSLRHSDFGFEDK</sequence>
<evidence type="ECO:0000313" key="3">
    <source>
        <dbReference type="EMBL" id="KDP36095.1"/>
    </source>
</evidence>
<dbReference type="PANTHER" id="PTHR43180">
    <property type="entry name" value="3-OXOACYL-(ACYL-CARRIER-PROTEIN) REDUCTASE (AFU_ORTHOLOGUE AFUA_6G11210)"/>
    <property type="match status" value="1"/>
</dbReference>
<dbReference type="GO" id="GO:0016491">
    <property type="term" value="F:oxidoreductase activity"/>
    <property type="evidence" value="ECO:0007669"/>
    <property type="project" value="UniProtKB-KW"/>
</dbReference>
<dbReference type="OrthoDB" id="294295at2759"/>
<dbReference type="SUPFAM" id="SSF51735">
    <property type="entry name" value="NAD(P)-binding Rossmann-fold domains"/>
    <property type="match status" value="1"/>
</dbReference>
<dbReference type="PRINTS" id="PR00080">
    <property type="entry name" value="SDRFAMILY"/>
</dbReference>
<accession>A0A067KUZ3</accession>
<dbReference type="PANTHER" id="PTHR43180:SF77">
    <property type="entry name" value="SECOISOLARICIRESINOL DEHYDROGENASE-LIKE"/>
    <property type="match status" value="1"/>
</dbReference>
<gene>
    <name evidence="3" type="ORF">JCGZ_08739</name>
</gene>